<dbReference type="InterPro" id="IPR002347">
    <property type="entry name" value="SDR_fam"/>
</dbReference>
<accession>A0AAV9P688</accession>
<proteinExistence type="inferred from homology"/>
<dbReference type="PANTHER" id="PTHR43115:SF4">
    <property type="entry name" value="DEHYDROGENASE_REDUCTASE SDR FAMILY MEMBER 11"/>
    <property type="match status" value="1"/>
</dbReference>
<dbReference type="Gene3D" id="3.40.50.720">
    <property type="entry name" value="NAD(P)-binding Rossmann-like Domain"/>
    <property type="match status" value="1"/>
</dbReference>
<dbReference type="Pfam" id="PF00106">
    <property type="entry name" value="adh_short"/>
    <property type="match status" value="1"/>
</dbReference>
<protein>
    <recommendedName>
        <fullName evidence="5">NAD(P)-binding protein</fullName>
    </recommendedName>
</protein>
<evidence type="ECO:0000256" key="2">
    <source>
        <dbReference type="ARBA" id="ARBA00023002"/>
    </source>
</evidence>
<reference evidence="3 4" key="1">
    <citation type="submission" date="2023-08" db="EMBL/GenBank/DDBJ databases">
        <title>Black Yeasts Isolated from many extreme environments.</title>
        <authorList>
            <person name="Coleine C."/>
            <person name="Stajich J.E."/>
            <person name="Selbmann L."/>
        </authorList>
    </citation>
    <scope>NUCLEOTIDE SEQUENCE [LARGE SCALE GENOMIC DNA]</scope>
    <source>
        <strain evidence="3 4">CCFEE 5935</strain>
    </source>
</reference>
<dbReference type="GeneID" id="89928106"/>
<organism evidence="3 4">
    <name type="scientific">Saxophila tyrrhenica</name>
    <dbReference type="NCBI Taxonomy" id="1690608"/>
    <lineage>
        <taxon>Eukaryota</taxon>
        <taxon>Fungi</taxon>
        <taxon>Dikarya</taxon>
        <taxon>Ascomycota</taxon>
        <taxon>Pezizomycotina</taxon>
        <taxon>Dothideomycetes</taxon>
        <taxon>Dothideomycetidae</taxon>
        <taxon>Mycosphaerellales</taxon>
        <taxon>Extremaceae</taxon>
        <taxon>Saxophila</taxon>
    </lineage>
</organism>
<keyword evidence="2" id="KW-0560">Oxidoreductase</keyword>
<name>A0AAV9P688_9PEZI</name>
<comment type="caution">
    <text evidence="3">The sequence shown here is derived from an EMBL/GenBank/DDBJ whole genome shotgun (WGS) entry which is preliminary data.</text>
</comment>
<dbReference type="GO" id="GO:0016491">
    <property type="term" value="F:oxidoreductase activity"/>
    <property type="evidence" value="ECO:0007669"/>
    <property type="project" value="UniProtKB-KW"/>
</dbReference>
<evidence type="ECO:0000313" key="4">
    <source>
        <dbReference type="Proteomes" id="UP001337655"/>
    </source>
</evidence>
<dbReference type="InterPro" id="IPR036291">
    <property type="entry name" value="NAD(P)-bd_dom_sf"/>
</dbReference>
<dbReference type="RefSeq" id="XP_064657808.1">
    <property type="nucleotide sequence ID" value="XM_064804007.1"/>
</dbReference>
<keyword evidence="4" id="KW-1185">Reference proteome</keyword>
<dbReference type="CDD" id="cd05233">
    <property type="entry name" value="SDR_c"/>
    <property type="match status" value="1"/>
</dbReference>
<evidence type="ECO:0000256" key="1">
    <source>
        <dbReference type="ARBA" id="ARBA00006484"/>
    </source>
</evidence>
<dbReference type="Proteomes" id="UP001337655">
    <property type="component" value="Unassembled WGS sequence"/>
</dbReference>
<dbReference type="AlphaFoldDB" id="A0AAV9P688"/>
<dbReference type="PRINTS" id="PR00081">
    <property type="entry name" value="GDHRDH"/>
</dbReference>
<sequence length="308" mass="32800">MSLQHVDIPPSEWGATVASSFITKSHHEPYTAIDPSRARLPKPFVVCIVGASRGIGAGTVCSYAKAGATGLVLASRRVSGLEETAAKCKALQPDVETEIVACDITSNDSVAALAQTTKDKFSRLDVVVVNSGYSGPVVLSLTETDPVTFQQAIKVNYVGTFHCAKHLIPLLLETDRGAKAFIVVSSLAAVIIRGAIANTQYCVSKLAQLKLIEHVHEQYSAQGLQSFSVHPGAVATEMAEETAPGMFKSALVDSPELCGAFCVWLTKEGNGSSWLSGRLCSANWDVDELEGRRGEVVKGDLLKIRLDV</sequence>
<evidence type="ECO:0000313" key="3">
    <source>
        <dbReference type="EMBL" id="KAK5168198.1"/>
    </source>
</evidence>
<dbReference type="PANTHER" id="PTHR43115">
    <property type="entry name" value="DEHYDROGENASE/REDUCTASE SDR FAMILY MEMBER 11"/>
    <property type="match status" value="1"/>
</dbReference>
<gene>
    <name evidence="3" type="ORF">LTR77_006767</name>
</gene>
<dbReference type="EMBL" id="JAVRRT010000010">
    <property type="protein sequence ID" value="KAK5168198.1"/>
    <property type="molecule type" value="Genomic_DNA"/>
</dbReference>
<evidence type="ECO:0008006" key="5">
    <source>
        <dbReference type="Google" id="ProtNLM"/>
    </source>
</evidence>
<dbReference type="SUPFAM" id="SSF51735">
    <property type="entry name" value="NAD(P)-binding Rossmann-fold domains"/>
    <property type="match status" value="1"/>
</dbReference>
<comment type="similarity">
    <text evidence="1">Belongs to the short-chain dehydrogenases/reductases (SDR) family.</text>
</comment>